<keyword evidence="5" id="KW-1185">Reference proteome</keyword>
<proteinExistence type="predicted"/>
<feature type="domain" description="Pectinesterase inhibitor" evidence="3">
    <location>
        <begin position="34"/>
        <end position="199"/>
    </location>
</feature>
<dbReference type="GO" id="GO:0004857">
    <property type="term" value="F:enzyme inhibitor activity"/>
    <property type="evidence" value="ECO:0007669"/>
    <property type="project" value="InterPro"/>
</dbReference>
<comment type="caution">
    <text evidence="4">The sequence shown here is derived from an EMBL/GenBank/DDBJ whole genome shotgun (WGS) entry which is preliminary data.</text>
</comment>
<feature type="signal peptide" evidence="2">
    <location>
        <begin position="1"/>
        <end position="28"/>
    </location>
</feature>
<dbReference type="InterPro" id="IPR035513">
    <property type="entry name" value="Invertase/methylesterase_inhib"/>
</dbReference>
<dbReference type="SMART" id="SM00856">
    <property type="entry name" value="PMEI"/>
    <property type="match status" value="1"/>
</dbReference>
<dbReference type="PANTHER" id="PTHR31080">
    <property type="entry name" value="PECTINESTERASE INHIBITOR-LIKE"/>
    <property type="match status" value="1"/>
</dbReference>
<reference evidence="4" key="1">
    <citation type="submission" date="2017-07" db="EMBL/GenBank/DDBJ databases">
        <title>Taro Niue Genome Assembly and Annotation.</title>
        <authorList>
            <person name="Atibalentja N."/>
            <person name="Keating K."/>
            <person name="Fields C.J."/>
        </authorList>
    </citation>
    <scope>NUCLEOTIDE SEQUENCE</scope>
    <source>
        <strain evidence="4">Niue_2</strain>
        <tissue evidence="4">Leaf</tissue>
    </source>
</reference>
<dbReference type="SUPFAM" id="SSF101148">
    <property type="entry name" value="Plant invertase/pectin methylesterase inhibitor"/>
    <property type="match status" value="1"/>
</dbReference>
<dbReference type="InterPro" id="IPR006501">
    <property type="entry name" value="Pectinesterase_inhib_dom"/>
</dbReference>
<dbReference type="Pfam" id="PF04043">
    <property type="entry name" value="PMEI"/>
    <property type="match status" value="1"/>
</dbReference>
<dbReference type="Gene3D" id="1.20.140.40">
    <property type="entry name" value="Invertase/pectin methylesterase inhibitor family protein"/>
    <property type="match status" value="1"/>
</dbReference>
<evidence type="ECO:0000313" key="5">
    <source>
        <dbReference type="Proteomes" id="UP000652761"/>
    </source>
</evidence>
<dbReference type="OrthoDB" id="1430376at2759"/>
<dbReference type="NCBIfam" id="TIGR01614">
    <property type="entry name" value="PME_inhib"/>
    <property type="match status" value="1"/>
</dbReference>
<dbReference type="PANTHER" id="PTHR31080:SF296">
    <property type="entry name" value="OS05G0360900 PROTEIN"/>
    <property type="match status" value="1"/>
</dbReference>
<dbReference type="EMBL" id="NMUH01005743">
    <property type="protein sequence ID" value="MQM13577.1"/>
    <property type="molecule type" value="Genomic_DNA"/>
</dbReference>
<accession>A0A843WZ06</accession>
<keyword evidence="1 2" id="KW-0732">Signal</keyword>
<organism evidence="4 5">
    <name type="scientific">Colocasia esculenta</name>
    <name type="common">Wild taro</name>
    <name type="synonym">Arum esculentum</name>
    <dbReference type="NCBI Taxonomy" id="4460"/>
    <lineage>
        <taxon>Eukaryota</taxon>
        <taxon>Viridiplantae</taxon>
        <taxon>Streptophyta</taxon>
        <taxon>Embryophyta</taxon>
        <taxon>Tracheophyta</taxon>
        <taxon>Spermatophyta</taxon>
        <taxon>Magnoliopsida</taxon>
        <taxon>Liliopsida</taxon>
        <taxon>Araceae</taxon>
        <taxon>Aroideae</taxon>
        <taxon>Colocasieae</taxon>
        <taxon>Colocasia</taxon>
    </lineage>
</organism>
<dbReference type="AlphaFoldDB" id="A0A843WZ06"/>
<evidence type="ECO:0000256" key="1">
    <source>
        <dbReference type="ARBA" id="ARBA00022729"/>
    </source>
</evidence>
<feature type="chain" id="PRO_5032491335" description="Pectinesterase inhibitor domain-containing protein" evidence="2">
    <location>
        <begin position="29"/>
        <end position="206"/>
    </location>
</feature>
<protein>
    <recommendedName>
        <fullName evidence="3">Pectinesterase inhibitor domain-containing protein</fullName>
    </recommendedName>
</protein>
<evidence type="ECO:0000259" key="3">
    <source>
        <dbReference type="SMART" id="SM00856"/>
    </source>
</evidence>
<name>A0A843WZ06_COLES</name>
<dbReference type="InterPro" id="IPR051955">
    <property type="entry name" value="PME_Inhibitor"/>
</dbReference>
<evidence type="ECO:0000313" key="4">
    <source>
        <dbReference type="EMBL" id="MQM13577.1"/>
    </source>
</evidence>
<evidence type="ECO:0000256" key="2">
    <source>
        <dbReference type="SAM" id="SignalP"/>
    </source>
</evidence>
<gene>
    <name evidence="4" type="ORF">Taro_046501</name>
</gene>
<sequence>MGRLHRHLFLITFFFAVCSFLLAGGASAARQEGKAPDFITITCKNTLYPDDCISCLSRHAVAIGRHKSTRRLAGAALRETLTQAKSASAFVNRLSSGDSSRRPSVSREAGAVSDCTDRLSNCVQLLWRSLWQIRHLGSRGTARYRYNLSNVVTLVSAALTDETTCLDGFPSSGVHTNTNAALKDEIAGVSRMTSVVLALVSKIDGA</sequence>
<dbReference type="Proteomes" id="UP000652761">
    <property type="component" value="Unassembled WGS sequence"/>
</dbReference>
<dbReference type="CDD" id="cd15798">
    <property type="entry name" value="PMEI-like_3"/>
    <property type="match status" value="1"/>
</dbReference>